<dbReference type="Proteomes" id="UP001564626">
    <property type="component" value="Unassembled WGS sequence"/>
</dbReference>
<sequence length="338" mass="36724">MNVSLTKTLAHRGNDHAGHTRNFERTTGIAWHAPVPSGWVGGRRLSVVLPAHNVGYCLTMVLDALEAQTYGRRFEVIVVDDASTDATAKIIATHPAVTTGLRLPTRHGAATARNLGTYIAQGETVLYVDADMLLPPTTVADLAARATDHAVLTGFRHNLPHGAAWPDAGPDLTADHRVTWRPPVNTSLLYSGITLREPVDGRPLEHTRDFRDLGHGRAYYDWDLQRMVVTALLAVPRAAVLDVGGFDAEFGRIGWGMEDTYLGACLIAAGLLVIPLRQAVGFHLDPPDAAEQWQHKLGTWPATLARYRALLGEPARSGRRAALTASMNSLLHSCEVLR</sequence>
<dbReference type="RefSeq" id="WP_186361421.1">
    <property type="nucleotide sequence ID" value="NZ_BAABII010000023.1"/>
</dbReference>
<comment type="caution">
    <text evidence="3">The sequence shown here is derived from an EMBL/GenBank/DDBJ whole genome shotgun (WGS) entry which is preliminary data.</text>
</comment>
<dbReference type="PANTHER" id="PTHR43685">
    <property type="entry name" value="GLYCOSYLTRANSFERASE"/>
    <property type="match status" value="1"/>
</dbReference>
<reference evidence="3 4" key="1">
    <citation type="submission" date="2024-08" db="EMBL/GenBank/DDBJ databases">
        <title>Genome mining of Saccharopolyspora cebuensis PGLac3 from Nigerian medicinal plant.</title>
        <authorList>
            <person name="Ezeobiora C.E."/>
            <person name="Igbokwe N.H."/>
            <person name="Amin D.H."/>
            <person name="Mendie U.E."/>
        </authorList>
    </citation>
    <scope>NUCLEOTIDE SEQUENCE [LARGE SCALE GENOMIC DNA]</scope>
    <source>
        <strain evidence="3 4">PGLac3</strain>
    </source>
</reference>
<dbReference type="InterPro" id="IPR050834">
    <property type="entry name" value="Glycosyltransf_2"/>
</dbReference>
<feature type="region of interest" description="Disordered" evidence="1">
    <location>
        <begin position="1"/>
        <end position="20"/>
    </location>
</feature>
<evidence type="ECO:0000313" key="4">
    <source>
        <dbReference type="Proteomes" id="UP001564626"/>
    </source>
</evidence>
<feature type="domain" description="Glycosyltransferase 2-like" evidence="2">
    <location>
        <begin position="46"/>
        <end position="151"/>
    </location>
</feature>
<protein>
    <submittedName>
        <fullName evidence="3">Glycosyltransferase family 2 protein</fullName>
    </submittedName>
</protein>
<dbReference type="SUPFAM" id="SSF53448">
    <property type="entry name" value="Nucleotide-diphospho-sugar transferases"/>
    <property type="match status" value="1"/>
</dbReference>
<gene>
    <name evidence="3" type="ORF">AB8O55_24185</name>
</gene>
<dbReference type="InterPro" id="IPR001173">
    <property type="entry name" value="Glyco_trans_2-like"/>
</dbReference>
<dbReference type="Gene3D" id="3.90.550.10">
    <property type="entry name" value="Spore Coat Polysaccharide Biosynthesis Protein SpsA, Chain A"/>
    <property type="match status" value="1"/>
</dbReference>
<accession>A0ABV4CN64</accession>
<dbReference type="PANTHER" id="PTHR43685:SF2">
    <property type="entry name" value="GLYCOSYLTRANSFERASE 2-LIKE DOMAIN-CONTAINING PROTEIN"/>
    <property type="match status" value="1"/>
</dbReference>
<dbReference type="EMBL" id="JBGEHV010000058">
    <property type="protein sequence ID" value="MEY8042516.1"/>
    <property type="molecule type" value="Genomic_DNA"/>
</dbReference>
<keyword evidence="4" id="KW-1185">Reference proteome</keyword>
<proteinExistence type="predicted"/>
<dbReference type="Pfam" id="PF00535">
    <property type="entry name" value="Glycos_transf_2"/>
    <property type="match status" value="1"/>
</dbReference>
<dbReference type="CDD" id="cd00761">
    <property type="entry name" value="Glyco_tranf_GTA_type"/>
    <property type="match status" value="1"/>
</dbReference>
<dbReference type="InterPro" id="IPR029044">
    <property type="entry name" value="Nucleotide-diphossugar_trans"/>
</dbReference>
<evidence type="ECO:0000313" key="3">
    <source>
        <dbReference type="EMBL" id="MEY8042516.1"/>
    </source>
</evidence>
<evidence type="ECO:0000256" key="1">
    <source>
        <dbReference type="SAM" id="MobiDB-lite"/>
    </source>
</evidence>
<organism evidence="3 4">
    <name type="scientific">Saccharopolyspora cebuensis</name>
    <dbReference type="NCBI Taxonomy" id="418759"/>
    <lineage>
        <taxon>Bacteria</taxon>
        <taxon>Bacillati</taxon>
        <taxon>Actinomycetota</taxon>
        <taxon>Actinomycetes</taxon>
        <taxon>Pseudonocardiales</taxon>
        <taxon>Pseudonocardiaceae</taxon>
        <taxon>Saccharopolyspora</taxon>
    </lineage>
</organism>
<name>A0ABV4CN64_9PSEU</name>
<evidence type="ECO:0000259" key="2">
    <source>
        <dbReference type="Pfam" id="PF00535"/>
    </source>
</evidence>